<feature type="transmembrane region" description="Helical" evidence="5">
    <location>
        <begin position="255"/>
        <end position="270"/>
    </location>
</feature>
<evidence type="ECO:0000256" key="2">
    <source>
        <dbReference type="ARBA" id="ARBA00022741"/>
    </source>
</evidence>
<dbReference type="GO" id="GO:0006338">
    <property type="term" value="P:chromatin remodeling"/>
    <property type="evidence" value="ECO:0007669"/>
    <property type="project" value="TreeGrafter"/>
</dbReference>
<evidence type="ECO:0000256" key="4">
    <source>
        <dbReference type="ARBA" id="ARBA00022840"/>
    </source>
</evidence>
<dbReference type="PANTHER" id="PTHR45685">
    <property type="entry name" value="HELICASE SRCAP-RELATED"/>
    <property type="match status" value="1"/>
</dbReference>
<feature type="domain" description="Piezo transmembrane helical unit" evidence="6">
    <location>
        <begin position="217"/>
        <end position="267"/>
    </location>
</feature>
<evidence type="ECO:0000256" key="3">
    <source>
        <dbReference type="ARBA" id="ARBA00022806"/>
    </source>
</evidence>
<evidence type="ECO:0000256" key="1">
    <source>
        <dbReference type="ARBA" id="ARBA00004123"/>
    </source>
</evidence>
<organism evidence="7 8">
    <name type="scientific">Globodera rostochiensis</name>
    <name type="common">Golden nematode worm</name>
    <name type="synonym">Heterodera rostochiensis</name>
    <dbReference type="NCBI Taxonomy" id="31243"/>
    <lineage>
        <taxon>Eukaryota</taxon>
        <taxon>Metazoa</taxon>
        <taxon>Ecdysozoa</taxon>
        <taxon>Nematoda</taxon>
        <taxon>Chromadorea</taxon>
        <taxon>Rhabditida</taxon>
        <taxon>Tylenchina</taxon>
        <taxon>Tylenchomorpha</taxon>
        <taxon>Tylenchoidea</taxon>
        <taxon>Heteroderidae</taxon>
        <taxon>Heteroderinae</taxon>
        <taxon>Globodera</taxon>
    </lineage>
</organism>
<keyword evidence="3" id="KW-0347">Helicase</keyword>
<keyword evidence="7" id="KW-1185">Reference proteome</keyword>
<keyword evidence="3" id="KW-0378">Hydrolase</keyword>
<sequence>MCLEKISRHHRQRQLRIDMAQQPSTSSRSFCSYPETIQLPNDEHELTTSSQVEIQTTVNRRKQLDNIAVAALEFQPMGYTLETTEVKTITPFLLRGDLREYQLVGHDWLGTLYEKTKRHFGGACPFGLCSCLGNGAEEVVSPALKVLTYFGTAKERAEKRKRGQGGGCPIDAEITQEVKRWQWGRMKEAMEKSERELRAKSWGQTIGSLFLFTLPRICYCFVVIVHGYTAGLLTLPLPALVFFWGTLASPRPSKLFWIVMCVFGMIIYTDK</sequence>
<keyword evidence="5" id="KW-0472">Membrane</keyword>
<protein>
    <recommendedName>
        <fullName evidence="6">Piezo transmembrane helical unit domain-containing protein</fullName>
    </recommendedName>
</protein>
<comment type="subcellular location">
    <subcellularLocation>
        <location evidence="1">Nucleus</location>
    </subcellularLocation>
</comment>
<keyword evidence="5" id="KW-0812">Transmembrane</keyword>
<evidence type="ECO:0000313" key="7">
    <source>
        <dbReference type="Proteomes" id="UP000887572"/>
    </source>
</evidence>
<evidence type="ECO:0000259" key="6">
    <source>
        <dbReference type="Pfam" id="PF23188"/>
    </source>
</evidence>
<dbReference type="GO" id="GO:0016887">
    <property type="term" value="F:ATP hydrolysis activity"/>
    <property type="evidence" value="ECO:0007669"/>
    <property type="project" value="TreeGrafter"/>
</dbReference>
<dbReference type="Proteomes" id="UP000887572">
    <property type="component" value="Unplaced"/>
</dbReference>
<keyword evidence="2" id="KW-0547">Nucleotide-binding</keyword>
<reference evidence="8" key="1">
    <citation type="submission" date="2022-11" db="UniProtKB">
        <authorList>
            <consortium name="WormBaseParasite"/>
        </authorList>
    </citation>
    <scope>IDENTIFICATION</scope>
</reference>
<feature type="transmembrane region" description="Helical" evidence="5">
    <location>
        <begin position="217"/>
        <end position="243"/>
    </location>
</feature>
<accession>A0A914HUZ4</accession>
<keyword evidence="4" id="KW-0067">ATP-binding</keyword>
<dbReference type="InterPro" id="IPR056768">
    <property type="entry name" value="THU_Piezo"/>
</dbReference>
<dbReference type="PANTHER" id="PTHR45685:SF1">
    <property type="entry name" value="HELICASE SRCAP"/>
    <property type="match status" value="1"/>
</dbReference>
<dbReference type="GO" id="GO:0004386">
    <property type="term" value="F:helicase activity"/>
    <property type="evidence" value="ECO:0007669"/>
    <property type="project" value="UniProtKB-KW"/>
</dbReference>
<dbReference type="GO" id="GO:0003677">
    <property type="term" value="F:DNA binding"/>
    <property type="evidence" value="ECO:0007669"/>
    <property type="project" value="UniProtKB-KW"/>
</dbReference>
<name>A0A914HUZ4_GLORO</name>
<dbReference type="InterPro" id="IPR050520">
    <property type="entry name" value="INO80/SWR1_helicase"/>
</dbReference>
<keyword evidence="5" id="KW-1133">Transmembrane helix</keyword>
<proteinExistence type="predicted"/>
<dbReference type="GO" id="GO:0000812">
    <property type="term" value="C:Swr1 complex"/>
    <property type="evidence" value="ECO:0007669"/>
    <property type="project" value="TreeGrafter"/>
</dbReference>
<dbReference type="GO" id="GO:0042393">
    <property type="term" value="F:histone binding"/>
    <property type="evidence" value="ECO:0007669"/>
    <property type="project" value="TreeGrafter"/>
</dbReference>
<dbReference type="WBParaSite" id="Gr19_v10_g4720.t3">
    <property type="protein sequence ID" value="Gr19_v10_g4720.t3"/>
    <property type="gene ID" value="Gr19_v10_g4720"/>
</dbReference>
<evidence type="ECO:0000313" key="8">
    <source>
        <dbReference type="WBParaSite" id="Gr19_v10_g4720.t3"/>
    </source>
</evidence>
<evidence type="ECO:0000256" key="5">
    <source>
        <dbReference type="SAM" id="Phobius"/>
    </source>
</evidence>
<dbReference type="AlphaFoldDB" id="A0A914HUZ4"/>
<dbReference type="GO" id="GO:0005524">
    <property type="term" value="F:ATP binding"/>
    <property type="evidence" value="ECO:0007669"/>
    <property type="project" value="UniProtKB-KW"/>
</dbReference>
<dbReference type="Pfam" id="PF23188">
    <property type="entry name" value="THU_Piezo1"/>
    <property type="match status" value="1"/>
</dbReference>